<evidence type="ECO:0000313" key="2">
    <source>
        <dbReference type="Proteomes" id="UP000063236"/>
    </source>
</evidence>
<reference evidence="1 2" key="1">
    <citation type="submission" date="2015-11" db="EMBL/GenBank/DDBJ databases">
        <title>Expanding the genomic diversity of Burkholderia species for the development of highly accurate diagnostics.</title>
        <authorList>
            <person name="Sahl J."/>
            <person name="Keim P."/>
            <person name="Wagner D."/>
        </authorList>
    </citation>
    <scope>NUCLEOTIDE SEQUENCE [LARGE SCALE GENOMIC DNA]</scope>
    <source>
        <strain evidence="1 2">MSMB378WGS</strain>
    </source>
</reference>
<comment type="caution">
    <text evidence="1">The sequence shown here is derived from an EMBL/GenBank/DDBJ whole genome shotgun (WGS) entry which is preliminary data.</text>
</comment>
<dbReference type="RefSeq" id="WP_060202404.1">
    <property type="nucleotide sequence ID" value="NZ_LPJS01000058.1"/>
</dbReference>
<protein>
    <submittedName>
        <fullName evidence="1">Uncharacterized protein</fullName>
    </submittedName>
</protein>
<organism evidence="1 2">
    <name type="scientific">Burkholderia diffusa</name>
    <dbReference type="NCBI Taxonomy" id="488732"/>
    <lineage>
        <taxon>Bacteria</taxon>
        <taxon>Pseudomonadati</taxon>
        <taxon>Pseudomonadota</taxon>
        <taxon>Betaproteobacteria</taxon>
        <taxon>Burkholderiales</taxon>
        <taxon>Burkholderiaceae</taxon>
        <taxon>Burkholderia</taxon>
        <taxon>Burkholderia cepacia complex</taxon>
    </lineage>
</organism>
<dbReference type="Proteomes" id="UP000063236">
    <property type="component" value="Unassembled WGS sequence"/>
</dbReference>
<sequence>MEVILASWTDEINAFRGQKYLIQNQISARAGSAACVLPSHEARARAVLVLYARRDEAVAAYVERLAFA</sequence>
<dbReference type="AlphaFoldDB" id="A0AAW3PD02"/>
<evidence type="ECO:0000313" key="1">
    <source>
        <dbReference type="EMBL" id="KWF50294.1"/>
    </source>
</evidence>
<name>A0AAW3PD02_9BURK</name>
<dbReference type="EMBL" id="LPJV01000039">
    <property type="protein sequence ID" value="KWF50294.1"/>
    <property type="molecule type" value="Genomic_DNA"/>
</dbReference>
<proteinExistence type="predicted"/>
<gene>
    <name evidence="1" type="ORF">WL88_21870</name>
</gene>
<accession>A0AAW3PD02</accession>